<dbReference type="InterPro" id="IPR028889">
    <property type="entry name" value="USP"/>
</dbReference>
<dbReference type="InterPro" id="IPR050164">
    <property type="entry name" value="Peptidase_C19"/>
</dbReference>
<dbReference type="Pfam" id="PF22486">
    <property type="entry name" value="MATH_2"/>
    <property type="match status" value="1"/>
</dbReference>
<accession>A0A3P7ETV5</accession>
<dbReference type="PANTHER" id="PTHR24006:SF644">
    <property type="entry name" value="UBIQUITIN CARBOXYL-TERMINAL HYDROLASE 7"/>
    <property type="match status" value="1"/>
</dbReference>
<dbReference type="GO" id="GO:0016579">
    <property type="term" value="P:protein deubiquitination"/>
    <property type="evidence" value="ECO:0007669"/>
    <property type="project" value="InterPro"/>
</dbReference>
<dbReference type="AlphaFoldDB" id="A0A3P7ETV5"/>
<evidence type="ECO:0000256" key="4">
    <source>
        <dbReference type="ARBA" id="ARBA00031508"/>
    </source>
</evidence>
<dbReference type="OMA" id="SESTIWH"/>
<comment type="similarity">
    <text evidence="1">Belongs to the peptidase C19 family.</text>
</comment>
<dbReference type="GO" id="GO:0004843">
    <property type="term" value="F:cysteine-type deubiquitinase activity"/>
    <property type="evidence" value="ECO:0007669"/>
    <property type="project" value="InterPro"/>
</dbReference>
<name>A0A3P7ETV5_WUCBA</name>
<dbReference type="PROSITE" id="PS50235">
    <property type="entry name" value="USP_3"/>
    <property type="match status" value="1"/>
</dbReference>
<feature type="domain" description="USP" evidence="5">
    <location>
        <begin position="152"/>
        <end position="511"/>
    </location>
</feature>
<dbReference type="InterPro" id="IPR018200">
    <property type="entry name" value="USP_CS"/>
</dbReference>
<dbReference type="Pfam" id="PF00443">
    <property type="entry name" value="UCH"/>
    <property type="match status" value="1"/>
</dbReference>
<evidence type="ECO:0000256" key="3">
    <source>
        <dbReference type="ARBA" id="ARBA00031500"/>
    </source>
</evidence>
<dbReference type="SUPFAM" id="SSF49599">
    <property type="entry name" value="TRAF domain-like"/>
    <property type="match status" value="1"/>
</dbReference>
<evidence type="ECO:0000259" key="5">
    <source>
        <dbReference type="PROSITE" id="PS50235"/>
    </source>
</evidence>
<dbReference type="SMART" id="SM00061">
    <property type="entry name" value="MATH"/>
    <property type="match status" value="1"/>
</dbReference>
<dbReference type="InterPro" id="IPR038765">
    <property type="entry name" value="Papain-like_cys_pep_sf"/>
</dbReference>
<reference evidence="6 7" key="1">
    <citation type="submission" date="2018-11" db="EMBL/GenBank/DDBJ databases">
        <authorList>
            <consortium name="Pathogen Informatics"/>
        </authorList>
    </citation>
    <scope>NUCLEOTIDE SEQUENCE [LARGE SCALE GENOMIC DNA]</scope>
</reference>
<sequence>MGRGSPLSGDCEEDDPYKPEGILRMDIDHFSDFARGSSETHQKLSEPIFVRGLPWRILAMPREQNRFQSERRSAGRAFGFFLQCNGEAEAISWSCTASAILTVLSQKPGVENHVRRINHTFYQKENDWGYSQFLPCEVNCFLWDSKKHAGFIGLKNQGATCYMNSILQTFFFTNQLRKAVYQMPTENDDPETSVALAMQRVFYELQNSDKPVGTKKLTKSFGWDSVESFHQHDVQELCRVLLDNLENKMSGTKVKNTIPSLFEGKMKSYVRCKNVCFESNRVESFYDLQLNIKGKANVLESFSDYTAAEILDGDNKYDAGEFGLQPAVKGVKFISFPPILHLQLMRFQYDALQDANVKINDRFQQNMNTSHFQWCKFDDDVVSRASVRDAIEANYGGDDPDLPGKSFTNAYMLVYIKKSCINDVLCPVAEEDIPRHLRLRFEEEKSADAKKKKEKLEAHLFTELIVILEEHMYSYSGFDLFDPKILDEARRLKVEKKMTIDQLYTLFAEEFVS</sequence>
<dbReference type="Proteomes" id="UP000270924">
    <property type="component" value="Unassembled WGS sequence"/>
</dbReference>
<dbReference type="InterPro" id="IPR001394">
    <property type="entry name" value="Peptidase_C19_UCH"/>
</dbReference>
<evidence type="ECO:0000313" key="7">
    <source>
        <dbReference type="Proteomes" id="UP000270924"/>
    </source>
</evidence>
<evidence type="ECO:0000256" key="1">
    <source>
        <dbReference type="ARBA" id="ARBA00009085"/>
    </source>
</evidence>
<evidence type="ECO:0000256" key="2">
    <source>
        <dbReference type="ARBA" id="ARBA00021393"/>
    </source>
</evidence>
<dbReference type="PROSITE" id="PS00972">
    <property type="entry name" value="USP_1"/>
    <property type="match status" value="1"/>
</dbReference>
<dbReference type="PANTHER" id="PTHR24006">
    <property type="entry name" value="UBIQUITIN CARBOXYL-TERMINAL HYDROLASE"/>
    <property type="match status" value="1"/>
</dbReference>
<dbReference type="InParanoid" id="A0A3P7ETV5"/>
<dbReference type="EMBL" id="UYWW01013339">
    <property type="protein sequence ID" value="VDM23346.1"/>
    <property type="molecule type" value="Genomic_DNA"/>
</dbReference>
<dbReference type="Gene3D" id="3.90.70.10">
    <property type="entry name" value="Cysteine proteinases"/>
    <property type="match status" value="1"/>
</dbReference>
<dbReference type="InterPro" id="IPR008974">
    <property type="entry name" value="TRAF-like"/>
</dbReference>
<keyword evidence="7" id="KW-1185">Reference proteome</keyword>
<organism evidence="6 7">
    <name type="scientific">Wuchereria bancrofti</name>
    <dbReference type="NCBI Taxonomy" id="6293"/>
    <lineage>
        <taxon>Eukaryota</taxon>
        <taxon>Metazoa</taxon>
        <taxon>Ecdysozoa</taxon>
        <taxon>Nematoda</taxon>
        <taxon>Chromadorea</taxon>
        <taxon>Rhabditida</taxon>
        <taxon>Spirurina</taxon>
        <taxon>Spiruromorpha</taxon>
        <taxon>Filarioidea</taxon>
        <taxon>Onchocercidae</taxon>
        <taxon>Wuchereria</taxon>
    </lineage>
</organism>
<dbReference type="FunCoup" id="A0A3P7ETV5">
    <property type="interactions" value="2424"/>
</dbReference>
<dbReference type="GO" id="GO:0031647">
    <property type="term" value="P:regulation of protein stability"/>
    <property type="evidence" value="ECO:0007669"/>
    <property type="project" value="TreeGrafter"/>
</dbReference>
<dbReference type="GO" id="GO:0005634">
    <property type="term" value="C:nucleus"/>
    <property type="evidence" value="ECO:0007669"/>
    <property type="project" value="TreeGrafter"/>
</dbReference>
<protein>
    <recommendedName>
        <fullName evidence="2">Ubiquitin carboxyl-terminal hydrolase 7</fullName>
    </recommendedName>
    <alternativeName>
        <fullName evidence="4">Ubiquitin thioesterase 7</fullName>
    </alternativeName>
    <alternativeName>
        <fullName evidence="3">Ubiquitin-specific-processing protease 7</fullName>
    </alternativeName>
</protein>
<dbReference type="OrthoDB" id="289038at2759"/>
<dbReference type="InterPro" id="IPR002083">
    <property type="entry name" value="MATH/TRAF_dom"/>
</dbReference>
<proteinExistence type="inferred from homology"/>
<dbReference type="GO" id="GO:0005829">
    <property type="term" value="C:cytosol"/>
    <property type="evidence" value="ECO:0007669"/>
    <property type="project" value="TreeGrafter"/>
</dbReference>
<evidence type="ECO:0000313" key="6">
    <source>
        <dbReference type="EMBL" id="VDM23346.1"/>
    </source>
</evidence>
<gene>
    <name evidence="6" type="ORF">WBA_LOCUS12953</name>
</gene>
<dbReference type="Gene3D" id="2.60.210.10">
    <property type="entry name" value="Apoptosis, Tumor Necrosis Factor Receptor Associated Protein 2, Chain A"/>
    <property type="match status" value="1"/>
</dbReference>
<dbReference type="SUPFAM" id="SSF54001">
    <property type="entry name" value="Cysteine proteinases"/>
    <property type="match status" value="1"/>
</dbReference>